<dbReference type="Proteomes" id="UP000265520">
    <property type="component" value="Unassembled WGS sequence"/>
</dbReference>
<keyword evidence="3" id="KW-1185">Reference proteome</keyword>
<dbReference type="AlphaFoldDB" id="A0A392RZ51"/>
<accession>A0A392RZ51</accession>
<evidence type="ECO:0000256" key="1">
    <source>
        <dbReference type="SAM" id="MobiDB-lite"/>
    </source>
</evidence>
<proteinExistence type="predicted"/>
<protein>
    <submittedName>
        <fullName evidence="2">F-box protein</fullName>
    </submittedName>
</protein>
<organism evidence="2 3">
    <name type="scientific">Trifolium medium</name>
    <dbReference type="NCBI Taxonomy" id="97028"/>
    <lineage>
        <taxon>Eukaryota</taxon>
        <taxon>Viridiplantae</taxon>
        <taxon>Streptophyta</taxon>
        <taxon>Embryophyta</taxon>
        <taxon>Tracheophyta</taxon>
        <taxon>Spermatophyta</taxon>
        <taxon>Magnoliopsida</taxon>
        <taxon>eudicotyledons</taxon>
        <taxon>Gunneridae</taxon>
        <taxon>Pentapetalae</taxon>
        <taxon>rosids</taxon>
        <taxon>fabids</taxon>
        <taxon>Fabales</taxon>
        <taxon>Fabaceae</taxon>
        <taxon>Papilionoideae</taxon>
        <taxon>50 kb inversion clade</taxon>
        <taxon>NPAAA clade</taxon>
        <taxon>Hologalegina</taxon>
        <taxon>IRL clade</taxon>
        <taxon>Trifolieae</taxon>
        <taxon>Trifolium</taxon>
    </lineage>
</organism>
<feature type="compositionally biased region" description="Polar residues" evidence="1">
    <location>
        <begin position="1"/>
        <end position="16"/>
    </location>
</feature>
<name>A0A392RZ51_9FABA</name>
<reference evidence="2 3" key="1">
    <citation type="journal article" date="2018" name="Front. Plant Sci.">
        <title>Red Clover (Trifolium pratense) and Zigzag Clover (T. medium) - A Picture of Genomic Similarities and Differences.</title>
        <authorList>
            <person name="Dluhosova J."/>
            <person name="Istvanek J."/>
            <person name="Nedelnik J."/>
            <person name="Repkova J."/>
        </authorList>
    </citation>
    <scope>NUCLEOTIDE SEQUENCE [LARGE SCALE GENOMIC DNA]</scope>
    <source>
        <strain evidence="3">cv. 10/8</strain>
        <tissue evidence="2">Leaf</tissue>
    </source>
</reference>
<feature type="non-terminal residue" evidence="2">
    <location>
        <position position="70"/>
    </location>
</feature>
<dbReference type="EMBL" id="LXQA010297807">
    <property type="protein sequence ID" value="MCI41908.1"/>
    <property type="molecule type" value="Genomic_DNA"/>
</dbReference>
<evidence type="ECO:0000313" key="3">
    <source>
        <dbReference type="Proteomes" id="UP000265520"/>
    </source>
</evidence>
<feature type="region of interest" description="Disordered" evidence="1">
    <location>
        <begin position="1"/>
        <end position="20"/>
    </location>
</feature>
<comment type="caution">
    <text evidence="2">The sequence shown here is derived from an EMBL/GenBank/DDBJ whole genome shotgun (WGS) entry which is preliminary data.</text>
</comment>
<sequence>MNSVDNQTDVSSSSHSPAMEEEISVVKDHLSILTLSVSSDAQPLTTLSFDLIEEILCRLPVKLLVQLRCV</sequence>
<evidence type="ECO:0000313" key="2">
    <source>
        <dbReference type="EMBL" id="MCI41908.1"/>
    </source>
</evidence>